<comment type="caution">
    <text evidence="1">The sequence shown here is derived from an EMBL/GenBank/DDBJ whole genome shotgun (WGS) entry which is preliminary data.</text>
</comment>
<evidence type="ECO:0000313" key="1">
    <source>
        <dbReference type="EMBL" id="MBB2157247.1"/>
    </source>
</evidence>
<gene>
    <name evidence="1" type="ORF">HLH33_13155</name>
</gene>
<evidence type="ECO:0000313" key="2">
    <source>
        <dbReference type="Proteomes" id="UP000550787"/>
    </source>
</evidence>
<proteinExistence type="predicted"/>
<dbReference type="AlphaFoldDB" id="A0A7W4I6Q0"/>
<dbReference type="RefSeq" id="WP_183116122.1">
    <property type="nucleotide sequence ID" value="NZ_JABEQG010000026.1"/>
</dbReference>
<sequence>MTITAPRPAPEGALPDSAVITLISRPCATVAIRDIMPGVQAELNAVGDIIRLRLTSDWNA</sequence>
<dbReference type="EMBL" id="JABEQG010000026">
    <property type="protein sequence ID" value="MBB2157247.1"/>
    <property type="molecule type" value="Genomic_DNA"/>
</dbReference>
<reference evidence="1 2" key="1">
    <citation type="submission" date="2020-04" db="EMBL/GenBank/DDBJ databases">
        <title>Description of novel Gluconacetobacter.</title>
        <authorList>
            <person name="Sombolestani A."/>
        </authorList>
    </citation>
    <scope>NUCLEOTIDE SEQUENCE [LARGE SCALE GENOMIC DNA]</scope>
    <source>
        <strain evidence="1 2">LMG 7603</strain>
    </source>
</reference>
<organism evidence="1 2">
    <name type="scientific">Gluconacetobacter diazotrophicus</name>
    <name type="common">Acetobacter diazotrophicus</name>
    <dbReference type="NCBI Taxonomy" id="33996"/>
    <lineage>
        <taxon>Bacteria</taxon>
        <taxon>Pseudomonadati</taxon>
        <taxon>Pseudomonadota</taxon>
        <taxon>Alphaproteobacteria</taxon>
        <taxon>Acetobacterales</taxon>
        <taxon>Acetobacteraceae</taxon>
        <taxon>Gluconacetobacter</taxon>
    </lineage>
</organism>
<protein>
    <submittedName>
        <fullName evidence="1">Uncharacterized protein</fullName>
    </submittedName>
</protein>
<accession>A0A7W4I6Q0</accession>
<dbReference type="Proteomes" id="UP000550787">
    <property type="component" value="Unassembled WGS sequence"/>
</dbReference>
<name>A0A7W4I6Q0_GLUDI</name>